<evidence type="ECO:0000256" key="4">
    <source>
        <dbReference type="ARBA" id="ARBA00022692"/>
    </source>
</evidence>
<evidence type="ECO:0000256" key="6">
    <source>
        <dbReference type="ARBA" id="ARBA00022989"/>
    </source>
</evidence>
<dbReference type="UniPathway" id="UPA00378"/>
<organism evidence="8 9">
    <name type="scientific">Caulochytrium protostelioides</name>
    <dbReference type="NCBI Taxonomy" id="1555241"/>
    <lineage>
        <taxon>Eukaryota</taxon>
        <taxon>Fungi</taxon>
        <taxon>Fungi incertae sedis</taxon>
        <taxon>Chytridiomycota</taxon>
        <taxon>Chytridiomycota incertae sedis</taxon>
        <taxon>Chytridiomycetes</taxon>
        <taxon>Caulochytriales</taxon>
        <taxon>Caulochytriaceae</taxon>
        <taxon>Caulochytrium</taxon>
    </lineage>
</organism>
<keyword evidence="2" id="KW-0328">Glycosyltransferase</keyword>
<evidence type="ECO:0000256" key="5">
    <source>
        <dbReference type="ARBA" id="ARBA00022824"/>
    </source>
</evidence>
<evidence type="ECO:0000256" key="1">
    <source>
        <dbReference type="ARBA" id="ARBA00004477"/>
    </source>
</evidence>
<feature type="non-terminal residue" evidence="8">
    <location>
        <position position="101"/>
    </location>
</feature>
<accession>A0A4P9X3Y5</accession>
<gene>
    <name evidence="8" type="ORF">CXG81DRAFT_2395</name>
</gene>
<name>A0A4P9X3Y5_9FUNG</name>
<feature type="non-terminal residue" evidence="8">
    <location>
        <position position="1"/>
    </location>
</feature>
<dbReference type="GO" id="GO:0005789">
    <property type="term" value="C:endoplasmic reticulum membrane"/>
    <property type="evidence" value="ECO:0007669"/>
    <property type="project" value="UniProtKB-SubCell"/>
</dbReference>
<evidence type="ECO:0000313" key="9">
    <source>
        <dbReference type="Proteomes" id="UP000274922"/>
    </source>
</evidence>
<keyword evidence="4" id="KW-0812">Transmembrane</keyword>
<dbReference type="OrthoDB" id="497541at2759"/>
<dbReference type="STRING" id="1555241.A0A4P9X3Y5"/>
<reference evidence="9" key="1">
    <citation type="journal article" date="2018" name="Nat. Microbiol.">
        <title>Leveraging single-cell genomics to expand the fungal tree of life.</title>
        <authorList>
            <person name="Ahrendt S.R."/>
            <person name="Quandt C.A."/>
            <person name="Ciobanu D."/>
            <person name="Clum A."/>
            <person name="Salamov A."/>
            <person name="Andreopoulos B."/>
            <person name="Cheng J.F."/>
            <person name="Woyke T."/>
            <person name="Pelin A."/>
            <person name="Henrissat B."/>
            <person name="Reynolds N.K."/>
            <person name="Benny G.L."/>
            <person name="Smith M.E."/>
            <person name="James T.Y."/>
            <person name="Grigoriev I.V."/>
        </authorList>
    </citation>
    <scope>NUCLEOTIDE SEQUENCE [LARGE SCALE GENOMIC DNA]</scope>
    <source>
        <strain evidence="9">ATCC 52028</strain>
    </source>
</reference>
<evidence type="ECO:0000256" key="3">
    <source>
        <dbReference type="ARBA" id="ARBA00022679"/>
    </source>
</evidence>
<keyword evidence="9" id="KW-1185">Reference proteome</keyword>
<dbReference type="Pfam" id="PF03901">
    <property type="entry name" value="Glyco_transf_22"/>
    <property type="match status" value="1"/>
</dbReference>
<dbReference type="Proteomes" id="UP000274922">
    <property type="component" value="Unassembled WGS sequence"/>
</dbReference>
<dbReference type="AlphaFoldDB" id="A0A4P9X3Y5"/>
<sequence>REAAAPDVGIARRVLFISRMVAAMTQPIGDPVEVFRYWEALHYLLYGSGLQVAGWAPSVAQHAWAYVGLHGLPALAADTWFNHRYHVFYSVRVVLAFASAL</sequence>
<dbReference type="InterPro" id="IPR005599">
    <property type="entry name" value="GPI_mannosylTrfase"/>
</dbReference>
<evidence type="ECO:0000256" key="7">
    <source>
        <dbReference type="ARBA" id="ARBA00023136"/>
    </source>
</evidence>
<proteinExistence type="predicted"/>
<evidence type="ECO:0000256" key="2">
    <source>
        <dbReference type="ARBA" id="ARBA00022676"/>
    </source>
</evidence>
<keyword evidence="3" id="KW-0808">Transferase</keyword>
<dbReference type="GO" id="GO:0016757">
    <property type="term" value="F:glycosyltransferase activity"/>
    <property type="evidence" value="ECO:0007669"/>
    <property type="project" value="UniProtKB-KW"/>
</dbReference>
<evidence type="ECO:0000313" key="8">
    <source>
        <dbReference type="EMBL" id="RKO99744.1"/>
    </source>
</evidence>
<keyword evidence="5" id="KW-0256">Endoplasmic reticulum</keyword>
<protein>
    <submittedName>
        <fullName evidence="8">Uncharacterized protein</fullName>
    </submittedName>
</protein>
<comment type="subcellular location">
    <subcellularLocation>
        <location evidence="1">Endoplasmic reticulum membrane</location>
        <topology evidence="1">Multi-pass membrane protein</topology>
    </subcellularLocation>
</comment>
<keyword evidence="7" id="KW-0472">Membrane</keyword>
<dbReference type="EMBL" id="ML014260">
    <property type="protein sequence ID" value="RKO99744.1"/>
    <property type="molecule type" value="Genomic_DNA"/>
</dbReference>
<keyword evidence="6" id="KW-1133">Transmembrane helix</keyword>